<reference evidence="2 3" key="1">
    <citation type="submission" date="2023-11" db="EMBL/GenBank/DDBJ databases">
        <title>MicrobeMod: A computational toolkit for identifying prokaryotic methylation and restriction-modification with nanopore sequencing.</title>
        <authorList>
            <person name="Crits-Christoph A."/>
            <person name="Kang S.C."/>
            <person name="Lee H."/>
            <person name="Ostrov N."/>
        </authorList>
    </citation>
    <scope>NUCLEOTIDE SEQUENCE [LARGE SCALE GENOMIC DNA]</scope>
    <source>
        <strain evidence="2 3">ATCC 14820</strain>
    </source>
</reference>
<evidence type="ECO:0008006" key="4">
    <source>
        <dbReference type="Google" id="ProtNLM"/>
    </source>
</evidence>
<sequence length="69" mass="6572">MKMSVQDLSIDEIEGVNGGIYSARMVLWGTLAGIAGAGLAVAGLGTPISIGGVALAAEGASAVAIGLTG</sequence>
<evidence type="ECO:0000256" key="1">
    <source>
        <dbReference type="SAM" id="Phobius"/>
    </source>
</evidence>
<comment type="caution">
    <text evidence="2">The sequence shown here is derived from an EMBL/GenBank/DDBJ whole genome shotgun (WGS) entry which is preliminary data.</text>
</comment>
<keyword evidence="1" id="KW-0812">Transmembrane</keyword>
<evidence type="ECO:0000313" key="3">
    <source>
        <dbReference type="Proteomes" id="UP001279660"/>
    </source>
</evidence>
<dbReference type="Proteomes" id="UP001279660">
    <property type="component" value="Unassembled WGS sequence"/>
</dbReference>
<dbReference type="RefSeq" id="WP_154651234.1">
    <property type="nucleotide sequence ID" value="NZ_JAWXXV010000001.1"/>
</dbReference>
<gene>
    <name evidence="2" type="ORF">SIL82_13215</name>
</gene>
<evidence type="ECO:0000313" key="2">
    <source>
        <dbReference type="EMBL" id="MDX5985222.1"/>
    </source>
</evidence>
<accession>A0ABU4PPY8</accession>
<keyword evidence="1" id="KW-1133">Transmembrane helix</keyword>
<feature type="transmembrane region" description="Helical" evidence="1">
    <location>
        <begin position="21"/>
        <end position="42"/>
    </location>
</feature>
<name>A0ABU4PPY8_9SPHN</name>
<protein>
    <recommendedName>
        <fullName evidence="4">Class IIb bacteriocin, lactobin A/cerein 7B family</fullName>
    </recommendedName>
</protein>
<organism evidence="2 3">
    <name type="scientific">Sphingomonas echinoides</name>
    <dbReference type="NCBI Taxonomy" id="59803"/>
    <lineage>
        <taxon>Bacteria</taxon>
        <taxon>Pseudomonadati</taxon>
        <taxon>Pseudomonadota</taxon>
        <taxon>Alphaproteobacteria</taxon>
        <taxon>Sphingomonadales</taxon>
        <taxon>Sphingomonadaceae</taxon>
        <taxon>Sphingomonas</taxon>
    </lineage>
</organism>
<dbReference type="EMBL" id="JAWXXV010000001">
    <property type="protein sequence ID" value="MDX5985222.1"/>
    <property type="molecule type" value="Genomic_DNA"/>
</dbReference>
<keyword evidence="1" id="KW-0472">Membrane</keyword>
<proteinExistence type="predicted"/>
<keyword evidence="3" id="KW-1185">Reference proteome</keyword>